<sequence>MSPPNNRTEILAGLRNTIDNGQLVIGAGAGIGLSAKFIEQGGGDLIIIYNSGRYRMAGRGSLAGLMPYGNANDVVLEMAGEVLPVVHKTPVLAGVCATDPFRSMEKFLVQLKDLGFAGIQNFPTVGLIDGTFRQNLEETGMSYDAEVEIIRSARELDLLTTPYVFNVEEAKKMASVGADILVAHMGLTTSGSIGAASGKSLDECVSLVQKIRDAAIKIKADVIVLCHGGPIARPEDAEYVISRTKGVHGFYGASSMERLPVEEAITNWWIVLDCKHSRLTRSSRPQFKGPGGRYLLPGILCECKRHHHLHTLLYLAMKDTGTAMSDFMPVLIEMMRDPPDPNEALPLSNRLSTAIGVSIPFLALSLIAVGLRLFVRTNVVRRPGWDDAFVALAAVFNVIAQSAFLGGVKNGLGQHLVLILNILPTTMKWFYVANGAYTTTAVCIKLSLLCQYLRLWRESYRRRITIILLIVVLLWGIAFQFMAWFPCFPIEGFWNKAMDPPAKCYGFGYRTTEETKATMLAFAGSNMSLDVVIFLIPLTEYFQPNLKRKQVLAMTSLFAMGFIVVLMSILRLWSGLRYNNRGVLMYDYTFWFPGVMLFSCLEVDFAIMCASVPIFWPTVKAAWSQITVTKEVIVVSESRYSTSDTGSVQMQCERTASLRSQDSTNSLVAGGSLEAMSSRLQHTRPGKPKSTPRNHAGTVPDLFAHAKHSTINNPILPGFHPDPSCIHVPEWNNTFFCTASTFNWFPGLPVYASRDLQHWKLVSNALSRPEQLPYMSYNNRGQSGIYAPTLRYQDGTFTIVTTLANQALPRENLTRWDNIIFNTKDPYGEWDDPIHYYGPGIDPSPFWDENGVAWVSSTFNSSGVVHAPVNLTTGEVTLPFKWLWKGTGGAAPEAAHVYKRNDWYYVMLAEGGTREKHMVTMARSRSLHGPYEGAPNNPLLTAFNNTESYFQAVGHADLFQDKTGQWWAVGLAVRAGGNYADDPYHSNFPMGRETFITPVTWPDNEFPIFTNVSGTVTGSLVPGPLDPKSVPLAGIGQLVDADDDFNFSPGSLLPSHLLHWRLPQKNNYIISPQDHPNTLALHSSMLNLTGFDGDSSLGRGQTYVARRQAHTRCRFSVEVDWSQLSRDSEEVGISIFQDQSQHFDIGVIMKSSLEPRNLTSGTLYPVPADEYGMIDDATRFVPEAPVKAYIRFGGISTTAWRRPETMRWVEELEELPTQWQGKRLRFEIEAVNATHYSFSAGLAGNDEKLKVFGWTRGDLLVPVYSGVTIGTYATSNGRYGERAFAAYVSSWRGGALVGGFDVECSTCPRAQQTWGSLRQIRQEELTPLPDTADPSAPSAHRYTYTLYKGTATHHTNCPVVGATTDHHHNLDKHPNIPGLGNTEATACPALKSAVKEPKAQELDDGLCPIVGTATTVLPPDHPDMMKAGPLDVCPVTKATVGHHKNKVVTHPSVDGAPKDAVCPVTGKAH</sequence>
<proteinExistence type="predicted"/>
<comment type="caution">
    <text evidence="1">The sequence shown here is derived from an EMBL/GenBank/DDBJ whole genome shotgun (WGS) entry which is preliminary data.</text>
</comment>
<organism evidence="1 2">
    <name type="scientific">Boeremia exigua</name>
    <dbReference type="NCBI Taxonomy" id="749465"/>
    <lineage>
        <taxon>Eukaryota</taxon>
        <taxon>Fungi</taxon>
        <taxon>Dikarya</taxon>
        <taxon>Ascomycota</taxon>
        <taxon>Pezizomycotina</taxon>
        <taxon>Dothideomycetes</taxon>
        <taxon>Pleosporomycetidae</taxon>
        <taxon>Pleosporales</taxon>
        <taxon>Pleosporineae</taxon>
        <taxon>Didymellaceae</taxon>
        <taxon>Boeremia</taxon>
    </lineage>
</organism>
<protein>
    <submittedName>
        <fullName evidence="1">Uncharacterized protein</fullName>
    </submittedName>
</protein>
<keyword evidence="2" id="KW-1185">Reference proteome</keyword>
<evidence type="ECO:0000313" key="2">
    <source>
        <dbReference type="Proteomes" id="UP001153331"/>
    </source>
</evidence>
<reference evidence="1" key="1">
    <citation type="submission" date="2022-11" db="EMBL/GenBank/DDBJ databases">
        <title>Genome Sequence of Boeremia exigua.</title>
        <authorList>
            <person name="Buettner E."/>
        </authorList>
    </citation>
    <scope>NUCLEOTIDE SEQUENCE</scope>
    <source>
        <strain evidence="1">CU02</strain>
    </source>
</reference>
<evidence type="ECO:0000313" key="1">
    <source>
        <dbReference type="EMBL" id="KAJ8117031.1"/>
    </source>
</evidence>
<dbReference type="EMBL" id="JAPHNI010000069">
    <property type="protein sequence ID" value="KAJ8117031.1"/>
    <property type="molecule type" value="Genomic_DNA"/>
</dbReference>
<dbReference type="Proteomes" id="UP001153331">
    <property type="component" value="Unassembled WGS sequence"/>
</dbReference>
<gene>
    <name evidence="1" type="ORF">OPT61_g1675</name>
</gene>
<name>A0ACC2IP96_9PLEO</name>
<accession>A0ACC2IP96</accession>